<keyword evidence="3" id="KW-1185">Reference proteome</keyword>
<dbReference type="EMBL" id="JAAGWQ010000094">
    <property type="protein sequence ID" value="KAF5668350.1"/>
    <property type="molecule type" value="Genomic_DNA"/>
</dbReference>
<organism evidence="2 3">
    <name type="scientific">Fusarium heterosporum</name>
    <dbReference type="NCBI Taxonomy" id="42747"/>
    <lineage>
        <taxon>Eukaryota</taxon>
        <taxon>Fungi</taxon>
        <taxon>Dikarya</taxon>
        <taxon>Ascomycota</taxon>
        <taxon>Pezizomycotina</taxon>
        <taxon>Sordariomycetes</taxon>
        <taxon>Hypocreomycetidae</taxon>
        <taxon>Hypocreales</taxon>
        <taxon>Nectriaceae</taxon>
        <taxon>Fusarium</taxon>
        <taxon>Fusarium heterosporum species complex</taxon>
    </lineage>
</organism>
<gene>
    <name evidence="2" type="ORF">FHETE_5286</name>
</gene>
<sequence length="262" mass="30292">MYGSRSTIDSYGDSMMVSPEAMRAQTFVPETGHETEFSFDQTPTYLFRVYDPASPGITSTEEVTSQAMHDRYKQAESDVTDLLSLPPGDAAKRLSHHLSWVYYHEKHCNLMSWSSSLLFVLQYGLFRHVKVKQTPLSEIQLIMIDTREFPKQTFLRDLDAIQYFLPYSTGEAVTQPGGRWLDLEALKKKREADMYFGEYLTQGRLDIRGKYQELNVSNIKYDPMSEKMAELKQFREVMESVKRDRTESLLTQSLSAMEKLTV</sequence>
<dbReference type="Proteomes" id="UP000567885">
    <property type="component" value="Unassembled WGS sequence"/>
</dbReference>
<evidence type="ECO:0000313" key="2">
    <source>
        <dbReference type="EMBL" id="KAF5668350.1"/>
    </source>
</evidence>
<proteinExistence type="predicted"/>
<dbReference type="OrthoDB" id="4152607at2759"/>
<comment type="caution">
    <text evidence="2">The sequence shown here is derived from an EMBL/GenBank/DDBJ whole genome shotgun (WGS) entry which is preliminary data.</text>
</comment>
<reference evidence="2 3" key="1">
    <citation type="submission" date="2020-05" db="EMBL/GenBank/DDBJ databases">
        <title>Identification and distribution of gene clusters putatively required for synthesis of sphingolipid metabolism inhibitors in phylogenetically diverse species of the filamentous fungus Fusarium.</title>
        <authorList>
            <person name="Kim H.-S."/>
            <person name="Busman M."/>
            <person name="Brown D.W."/>
            <person name="Divon H."/>
            <person name="Uhlig S."/>
            <person name="Proctor R.H."/>
        </authorList>
    </citation>
    <scope>NUCLEOTIDE SEQUENCE [LARGE SCALE GENOMIC DNA]</scope>
    <source>
        <strain evidence="2 3">NRRL 20693</strain>
    </source>
</reference>
<protein>
    <recommendedName>
        <fullName evidence="1">DUF7587 domain-containing protein</fullName>
    </recommendedName>
</protein>
<dbReference type="Pfam" id="PF24494">
    <property type="entry name" value="DUF7587"/>
    <property type="match status" value="1"/>
</dbReference>
<accession>A0A8H5T9X5</accession>
<evidence type="ECO:0000313" key="3">
    <source>
        <dbReference type="Proteomes" id="UP000567885"/>
    </source>
</evidence>
<dbReference type="InterPro" id="IPR056009">
    <property type="entry name" value="DUF7587"/>
</dbReference>
<feature type="domain" description="DUF7587" evidence="1">
    <location>
        <begin position="42"/>
        <end position="159"/>
    </location>
</feature>
<name>A0A8H5T9X5_FUSHE</name>
<evidence type="ECO:0000259" key="1">
    <source>
        <dbReference type="Pfam" id="PF24494"/>
    </source>
</evidence>
<dbReference type="AlphaFoldDB" id="A0A8H5T9X5"/>